<sequence length="198" mass="22158">MPTSVADSCQSSKILTSTKPSTKSDCVIEPTRFQFKGSVFEYSAYSPSTRFIKEVESVFPHLNLQERKDFLVCPVIQQCVNDLVGATPEVNKERDDKLELFIEWGKYLVERLGSVGFWADVTDPASGFPVFGKQGPAPYPDVQATQALTHYDLQNVGCCHILLHPSWKSHIYPATFFTTAPPNILIKVIDELISSQQK</sequence>
<dbReference type="GO" id="GO:0009235">
    <property type="term" value="P:cobalamin metabolic process"/>
    <property type="evidence" value="ECO:0007669"/>
    <property type="project" value="InterPro"/>
</dbReference>
<evidence type="ECO:0000313" key="1">
    <source>
        <dbReference type="EMBL" id="KAG2227332.1"/>
    </source>
</evidence>
<evidence type="ECO:0000313" key="2">
    <source>
        <dbReference type="Proteomes" id="UP000646827"/>
    </source>
</evidence>
<dbReference type="PANTHER" id="PTHR13192">
    <property type="entry name" value="MY011 PROTEIN"/>
    <property type="match status" value="1"/>
</dbReference>
<reference evidence="1 2" key="1">
    <citation type="submission" date="2020-12" db="EMBL/GenBank/DDBJ databases">
        <title>Metabolic potential, ecology and presence of endohyphal bacteria is reflected in genomic diversity of Mucoromycotina.</title>
        <authorList>
            <person name="Muszewska A."/>
            <person name="Okrasinska A."/>
            <person name="Steczkiewicz K."/>
            <person name="Drgas O."/>
            <person name="Orlowska M."/>
            <person name="Perlinska-Lenart U."/>
            <person name="Aleksandrzak-Piekarczyk T."/>
            <person name="Szatraj K."/>
            <person name="Zielenkiewicz U."/>
            <person name="Pilsyk S."/>
            <person name="Malc E."/>
            <person name="Mieczkowski P."/>
            <person name="Kruszewska J.S."/>
            <person name="Biernat P."/>
            <person name="Pawlowska J."/>
        </authorList>
    </citation>
    <scope>NUCLEOTIDE SEQUENCE [LARGE SCALE GENOMIC DNA]</scope>
    <source>
        <strain evidence="1 2">CBS 142.35</strain>
    </source>
</reference>
<dbReference type="EMBL" id="JAEPRB010000008">
    <property type="protein sequence ID" value="KAG2227332.1"/>
    <property type="molecule type" value="Genomic_DNA"/>
</dbReference>
<dbReference type="PANTHER" id="PTHR13192:SF3">
    <property type="entry name" value="COBALAMIN TRAFFICKING PROTEIN CBLD"/>
    <property type="match status" value="1"/>
</dbReference>
<dbReference type="InterPro" id="IPR019362">
    <property type="entry name" value="MMADHC"/>
</dbReference>
<name>A0A8H7VQ78_9FUNG</name>
<organism evidence="1 2">
    <name type="scientific">Circinella minor</name>
    <dbReference type="NCBI Taxonomy" id="1195481"/>
    <lineage>
        <taxon>Eukaryota</taxon>
        <taxon>Fungi</taxon>
        <taxon>Fungi incertae sedis</taxon>
        <taxon>Mucoromycota</taxon>
        <taxon>Mucoromycotina</taxon>
        <taxon>Mucoromycetes</taxon>
        <taxon>Mucorales</taxon>
        <taxon>Lichtheimiaceae</taxon>
        <taxon>Circinella</taxon>
    </lineage>
</organism>
<dbReference type="OrthoDB" id="10263782at2759"/>
<dbReference type="AlphaFoldDB" id="A0A8H7VQ78"/>
<evidence type="ECO:0008006" key="3">
    <source>
        <dbReference type="Google" id="ProtNLM"/>
    </source>
</evidence>
<dbReference type="Pfam" id="PF10229">
    <property type="entry name" value="MMADHC"/>
    <property type="match status" value="1"/>
</dbReference>
<keyword evidence="2" id="KW-1185">Reference proteome</keyword>
<dbReference type="Proteomes" id="UP000646827">
    <property type="component" value="Unassembled WGS sequence"/>
</dbReference>
<proteinExistence type="predicted"/>
<comment type="caution">
    <text evidence="1">The sequence shown here is derived from an EMBL/GenBank/DDBJ whole genome shotgun (WGS) entry which is preliminary data.</text>
</comment>
<gene>
    <name evidence="1" type="ORF">INT45_004287</name>
</gene>
<accession>A0A8H7VQ78</accession>
<protein>
    <recommendedName>
        <fullName evidence="3">Methylmalonic aciduria and homocystinuria type D protein</fullName>
    </recommendedName>
</protein>